<dbReference type="GO" id="GO:0016787">
    <property type="term" value="F:hydrolase activity"/>
    <property type="evidence" value="ECO:0007669"/>
    <property type="project" value="UniProtKB-KW"/>
</dbReference>
<dbReference type="OrthoDB" id="9806233at2"/>
<keyword evidence="3" id="KW-1185">Reference proteome</keyword>
<dbReference type="PROSITE" id="PS51257">
    <property type="entry name" value="PROKAR_LIPOPROTEIN"/>
    <property type="match status" value="1"/>
</dbReference>
<accession>A0A2S7KRW1</accession>
<evidence type="ECO:0000313" key="2">
    <source>
        <dbReference type="EMBL" id="PQB05318.1"/>
    </source>
</evidence>
<comment type="caution">
    <text evidence="2">The sequence shown here is derived from an EMBL/GenBank/DDBJ whole genome shotgun (WGS) entry which is preliminary data.</text>
</comment>
<dbReference type="InterPro" id="IPR010496">
    <property type="entry name" value="AL/BT2_dom"/>
</dbReference>
<dbReference type="Gene3D" id="2.60.120.560">
    <property type="entry name" value="Exo-inulinase, domain 1"/>
    <property type="match status" value="1"/>
</dbReference>
<dbReference type="EMBL" id="MQUB01000001">
    <property type="protein sequence ID" value="PQB05318.1"/>
    <property type="molecule type" value="Genomic_DNA"/>
</dbReference>
<dbReference type="Pfam" id="PF06439">
    <property type="entry name" value="3keto-disac_hyd"/>
    <property type="match status" value="1"/>
</dbReference>
<protein>
    <submittedName>
        <fullName evidence="2">Glycosyl hydrolase</fullName>
    </submittedName>
</protein>
<evidence type="ECO:0000259" key="1">
    <source>
        <dbReference type="Pfam" id="PF06439"/>
    </source>
</evidence>
<name>A0A2S7KRW1_9FLAO</name>
<organism evidence="2 3">
    <name type="scientific">Aureitalea marina</name>
    <dbReference type="NCBI Taxonomy" id="930804"/>
    <lineage>
        <taxon>Bacteria</taxon>
        <taxon>Pseudomonadati</taxon>
        <taxon>Bacteroidota</taxon>
        <taxon>Flavobacteriia</taxon>
        <taxon>Flavobacteriales</taxon>
        <taxon>Flavobacteriaceae</taxon>
        <taxon>Aureitalea</taxon>
    </lineage>
</organism>
<dbReference type="AlphaFoldDB" id="A0A2S7KRW1"/>
<evidence type="ECO:0000313" key="3">
    <source>
        <dbReference type="Proteomes" id="UP000239800"/>
    </source>
</evidence>
<feature type="domain" description="3-keto-alpha-glucoside-1,2-lyase/3-keto-2-hydroxy-glucal hydratase" evidence="1">
    <location>
        <begin position="46"/>
        <end position="248"/>
    </location>
</feature>
<gene>
    <name evidence="2" type="ORF">BST85_10800</name>
</gene>
<sequence length="251" mass="28275">MKRLPFLLLTALIVVSCKSKEKEVTEEAEDTAANTEVMTEETEEPQWMVLFDGTSTEQWRGYMQDDIYPEWTIEGDALAFTPGEEGGKNIITKEKFRNFKLSMEWKVSEGGNSGIFWAVVEDERFPEAYQTGPEIQVLDNERHPDAKVAGGTHTAGALYDMIKPKVDATNPAGEWNLCEITVDYANNYGSVTMNGEKIVEFPVTGPKWDAMVAGSKFADWEGFAMSEEGHIGLQDHSDKVWYRNIKIQVLE</sequence>
<reference evidence="2 3" key="1">
    <citation type="submission" date="2016-11" db="EMBL/GenBank/DDBJ databases">
        <title>Trade-off between light-utilization and light-protection in marine flavobacteria.</title>
        <authorList>
            <person name="Kumagai Y."/>
        </authorList>
    </citation>
    <scope>NUCLEOTIDE SEQUENCE [LARGE SCALE GENOMIC DNA]</scope>
    <source>
        <strain evidence="2 3">NBRC 107741</strain>
    </source>
</reference>
<keyword evidence="2" id="KW-0378">Hydrolase</keyword>
<proteinExistence type="predicted"/>
<dbReference type="Proteomes" id="UP000239800">
    <property type="component" value="Unassembled WGS sequence"/>
</dbReference>
<dbReference type="RefSeq" id="WP_104813257.1">
    <property type="nucleotide sequence ID" value="NZ_MQUB01000001.1"/>
</dbReference>